<gene>
    <name evidence="1" type="ORF">Tco_0988932</name>
</gene>
<reference evidence="1" key="2">
    <citation type="submission" date="2022-01" db="EMBL/GenBank/DDBJ databases">
        <authorList>
            <person name="Yamashiro T."/>
            <person name="Shiraishi A."/>
            <person name="Satake H."/>
            <person name="Nakayama K."/>
        </authorList>
    </citation>
    <scope>NUCLEOTIDE SEQUENCE</scope>
</reference>
<reference evidence="1" key="1">
    <citation type="journal article" date="2022" name="Int. J. Mol. Sci.">
        <title>Draft Genome of Tanacetum Coccineum: Genomic Comparison of Closely Related Tanacetum-Family Plants.</title>
        <authorList>
            <person name="Yamashiro T."/>
            <person name="Shiraishi A."/>
            <person name="Nakayama K."/>
            <person name="Satake H."/>
        </authorList>
    </citation>
    <scope>NUCLEOTIDE SEQUENCE</scope>
</reference>
<organism evidence="1 2">
    <name type="scientific">Tanacetum coccineum</name>
    <dbReference type="NCBI Taxonomy" id="301880"/>
    <lineage>
        <taxon>Eukaryota</taxon>
        <taxon>Viridiplantae</taxon>
        <taxon>Streptophyta</taxon>
        <taxon>Embryophyta</taxon>
        <taxon>Tracheophyta</taxon>
        <taxon>Spermatophyta</taxon>
        <taxon>Magnoliopsida</taxon>
        <taxon>eudicotyledons</taxon>
        <taxon>Gunneridae</taxon>
        <taxon>Pentapetalae</taxon>
        <taxon>asterids</taxon>
        <taxon>campanulids</taxon>
        <taxon>Asterales</taxon>
        <taxon>Asteraceae</taxon>
        <taxon>Asteroideae</taxon>
        <taxon>Anthemideae</taxon>
        <taxon>Anthemidinae</taxon>
        <taxon>Tanacetum</taxon>
    </lineage>
</organism>
<accession>A0ABQ5ESA5</accession>
<protein>
    <submittedName>
        <fullName evidence="1">Uncharacterized protein</fullName>
    </submittedName>
</protein>
<dbReference type="EMBL" id="BQNB010016625">
    <property type="protein sequence ID" value="GJT53878.1"/>
    <property type="molecule type" value="Genomic_DNA"/>
</dbReference>
<keyword evidence="2" id="KW-1185">Reference proteome</keyword>
<evidence type="ECO:0000313" key="1">
    <source>
        <dbReference type="EMBL" id="GJT53878.1"/>
    </source>
</evidence>
<proteinExistence type="predicted"/>
<comment type="caution">
    <text evidence="1">The sequence shown here is derived from an EMBL/GenBank/DDBJ whole genome shotgun (WGS) entry which is preliminary data.</text>
</comment>
<name>A0ABQ5ESA5_9ASTR</name>
<evidence type="ECO:0000313" key="2">
    <source>
        <dbReference type="Proteomes" id="UP001151760"/>
    </source>
</evidence>
<sequence>MDEEETNEEEEVNKLYRDVNVNLEGRDTKMTDAPQTNVQGTQVIEDTHVIIIAATPKVQQQSYSVSSGFIYNMLNPNPDIGIDSILNLNTESTTLVDVPFTSNAEMLPSSATTPPPPPIPPIQPLQQTLVPIPTIVLSTSLQDLPNFGSLFKFKDRVKVLEDDFSEFK</sequence>
<dbReference type="Proteomes" id="UP001151760">
    <property type="component" value="Unassembled WGS sequence"/>
</dbReference>